<evidence type="ECO:0000256" key="1">
    <source>
        <dbReference type="SAM" id="Phobius"/>
    </source>
</evidence>
<gene>
    <name evidence="2" type="ORF">FHS42_003866</name>
</gene>
<evidence type="ECO:0000313" key="2">
    <source>
        <dbReference type="EMBL" id="MBB5936789.1"/>
    </source>
</evidence>
<evidence type="ECO:0008006" key="4">
    <source>
        <dbReference type="Google" id="ProtNLM"/>
    </source>
</evidence>
<sequence length="89" mass="9142">MVLEALGSVLIGLVVAFAALRWLPRRLPAAQLVLSTGPGAALFGALLGHSVLGAGHSTATLAAALIMAVALLSLLVRRPTRRLHRSATV</sequence>
<protein>
    <recommendedName>
        <fullName evidence="4">Integral membrane protein</fullName>
    </recommendedName>
</protein>
<proteinExistence type="predicted"/>
<feature type="transmembrane region" description="Helical" evidence="1">
    <location>
        <begin position="58"/>
        <end position="76"/>
    </location>
</feature>
<dbReference type="EMBL" id="JACHJL010000009">
    <property type="protein sequence ID" value="MBB5936789.1"/>
    <property type="molecule type" value="Genomic_DNA"/>
</dbReference>
<keyword evidence="1" id="KW-1133">Transmembrane helix</keyword>
<dbReference type="Proteomes" id="UP000588098">
    <property type="component" value="Unassembled WGS sequence"/>
</dbReference>
<reference evidence="2 3" key="1">
    <citation type="submission" date="2020-08" db="EMBL/GenBank/DDBJ databases">
        <title>Genomic Encyclopedia of Type Strains, Phase III (KMG-III): the genomes of soil and plant-associated and newly described type strains.</title>
        <authorList>
            <person name="Whitman W."/>
        </authorList>
    </citation>
    <scope>NUCLEOTIDE SEQUENCE [LARGE SCALE GENOMIC DNA]</scope>
    <source>
        <strain evidence="2 3">CECT 8305</strain>
    </source>
</reference>
<name>A0A7W9QBE3_9ACTN</name>
<organism evidence="2 3">
    <name type="scientific">Streptomyces zagrosensis</name>
    <dbReference type="NCBI Taxonomy" id="1042984"/>
    <lineage>
        <taxon>Bacteria</taxon>
        <taxon>Bacillati</taxon>
        <taxon>Actinomycetota</taxon>
        <taxon>Actinomycetes</taxon>
        <taxon>Kitasatosporales</taxon>
        <taxon>Streptomycetaceae</taxon>
        <taxon>Streptomyces</taxon>
    </lineage>
</organism>
<keyword evidence="3" id="KW-1185">Reference proteome</keyword>
<comment type="caution">
    <text evidence="2">The sequence shown here is derived from an EMBL/GenBank/DDBJ whole genome shotgun (WGS) entry which is preliminary data.</text>
</comment>
<feature type="transmembrane region" description="Helical" evidence="1">
    <location>
        <begin position="32"/>
        <end position="52"/>
    </location>
</feature>
<evidence type="ECO:0000313" key="3">
    <source>
        <dbReference type="Proteomes" id="UP000588098"/>
    </source>
</evidence>
<dbReference type="RefSeq" id="WP_184573351.1">
    <property type="nucleotide sequence ID" value="NZ_JACHJL010000009.1"/>
</dbReference>
<accession>A0A7W9QBE3</accession>
<dbReference type="AlphaFoldDB" id="A0A7W9QBE3"/>
<keyword evidence="1" id="KW-0812">Transmembrane</keyword>
<keyword evidence="1" id="KW-0472">Membrane</keyword>
<feature type="transmembrane region" description="Helical" evidence="1">
    <location>
        <begin position="6"/>
        <end position="23"/>
    </location>
</feature>